<dbReference type="GO" id="GO:0003899">
    <property type="term" value="F:DNA-directed RNA polymerase activity"/>
    <property type="evidence" value="ECO:0007669"/>
    <property type="project" value="InterPro"/>
</dbReference>
<dbReference type="SUPFAM" id="SSF64484">
    <property type="entry name" value="beta and beta-prime subunits of DNA dependent RNA-polymerase"/>
    <property type="match status" value="1"/>
</dbReference>
<keyword evidence="3" id="KW-1185">Reference proteome</keyword>
<dbReference type="AlphaFoldDB" id="A0A067MIR3"/>
<dbReference type="GO" id="GO:0003677">
    <property type="term" value="F:DNA binding"/>
    <property type="evidence" value="ECO:0007669"/>
    <property type="project" value="InterPro"/>
</dbReference>
<dbReference type="HOGENOM" id="CLU_1594257_0_0_1"/>
<feature type="domain" description="RNA polymerase Rpb1" evidence="1">
    <location>
        <begin position="87"/>
        <end position="167"/>
    </location>
</feature>
<dbReference type="STRING" id="930990.A0A067MIR3"/>
<protein>
    <recommendedName>
        <fullName evidence="1">RNA polymerase Rpb1 domain-containing protein</fullName>
    </recommendedName>
</protein>
<proteinExistence type="predicted"/>
<evidence type="ECO:0000259" key="1">
    <source>
        <dbReference type="Pfam" id="PF04992"/>
    </source>
</evidence>
<dbReference type="Pfam" id="PF04992">
    <property type="entry name" value="RNA_pol_Rpb1_6"/>
    <property type="match status" value="1"/>
</dbReference>
<evidence type="ECO:0000313" key="3">
    <source>
        <dbReference type="Proteomes" id="UP000027195"/>
    </source>
</evidence>
<evidence type="ECO:0000313" key="2">
    <source>
        <dbReference type="EMBL" id="KDQ11767.1"/>
    </source>
</evidence>
<accession>A0A067MIR3</accession>
<dbReference type="EMBL" id="KL198055">
    <property type="protein sequence ID" value="KDQ11767.1"/>
    <property type="molecule type" value="Genomic_DNA"/>
</dbReference>
<sequence>MRGGPNCYQAKTLGECVGGSKPLNEQVELVSKQDRGVEVSIIVKEEVLEWGCDQAVEEDMRDVQDIHPAQARNILRDVSGFVVGPYEELQAKLDEELNQLKADCWLLCEFVFKLLDPTNTHYLPVNLHHIIQNAQQIFHINCWKASDLLPAYIVEAIQKLLEHLIII</sequence>
<gene>
    <name evidence="2" type="ORF">BOTBODRAFT_176959</name>
</gene>
<dbReference type="GO" id="GO:0006351">
    <property type="term" value="P:DNA-templated transcription"/>
    <property type="evidence" value="ECO:0007669"/>
    <property type="project" value="InterPro"/>
</dbReference>
<dbReference type="InParanoid" id="A0A067MIR3"/>
<organism evidence="2 3">
    <name type="scientific">Botryobasidium botryosum (strain FD-172 SS1)</name>
    <dbReference type="NCBI Taxonomy" id="930990"/>
    <lineage>
        <taxon>Eukaryota</taxon>
        <taxon>Fungi</taxon>
        <taxon>Dikarya</taxon>
        <taxon>Basidiomycota</taxon>
        <taxon>Agaricomycotina</taxon>
        <taxon>Agaricomycetes</taxon>
        <taxon>Cantharellales</taxon>
        <taxon>Botryobasidiaceae</taxon>
        <taxon>Botryobasidium</taxon>
    </lineage>
</organism>
<reference evidence="3" key="1">
    <citation type="journal article" date="2014" name="Proc. Natl. Acad. Sci. U.S.A.">
        <title>Extensive sampling of basidiomycete genomes demonstrates inadequacy of the white-rot/brown-rot paradigm for wood decay fungi.</title>
        <authorList>
            <person name="Riley R."/>
            <person name="Salamov A.A."/>
            <person name="Brown D.W."/>
            <person name="Nagy L.G."/>
            <person name="Floudas D."/>
            <person name="Held B.W."/>
            <person name="Levasseur A."/>
            <person name="Lombard V."/>
            <person name="Morin E."/>
            <person name="Otillar R."/>
            <person name="Lindquist E.A."/>
            <person name="Sun H."/>
            <person name="LaButti K.M."/>
            <person name="Schmutz J."/>
            <person name="Jabbour D."/>
            <person name="Luo H."/>
            <person name="Baker S.E."/>
            <person name="Pisabarro A.G."/>
            <person name="Walton J.D."/>
            <person name="Blanchette R.A."/>
            <person name="Henrissat B."/>
            <person name="Martin F."/>
            <person name="Cullen D."/>
            <person name="Hibbett D.S."/>
            <person name="Grigoriev I.V."/>
        </authorList>
    </citation>
    <scope>NUCLEOTIDE SEQUENCE [LARGE SCALE GENOMIC DNA]</scope>
    <source>
        <strain evidence="3">FD-172 SS1</strain>
    </source>
</reference>
<dbReference type="InterPro" id="IPR007075">
    <property type="entry name" value="RNA_pol_Rpb1_6"/>
</dbReference>
<name>A0A067MIR3_BOTB1</name>
<dbReference type="OrthoDB" id="270392at2759"/>
<dbReference type="Proteomes" id="UP000027195">
    <property type="component" value="Unassembled WGS sequence"/>
</dbReference>